<dbReference type="EMBL" id="BGPR01113731">
    <property type="protein sequence ID" value="GBM98912.1"/>
    <property type="molecule type" value="Genomic_DNA"/>
</dbReference>
<proteinExistence type="predicted"/>
<feature type="coiled-coil region" evidence="1">
    <location>
        <begin position="196"/>
        <end position="230"/>
    </location>
</feature>
<sequence>MEKTSFSRGSVSVFPMLWMWIKMFVFHEAAFWMTFLSYVGILSWYSLLVLLSFADELEAKNSKMDKEVQTIAHRMRHQSVQTEDFLDSAIKSEESEKEVSDIGEGDNTLTTETDTIQDESTESEGSVMEPDSECVVLPFSSLLPEPLAFEAAIAARLGIKTTVKKMKFLVPTDPNLFNDDEFPTKDDKVPQWYLQYINEENEKKSEEKQLHFFQRKLRKMKKRFKKKEKNN</sequence>
<keyword evidence="3" id="KW-1133">Transmembrane helix</keyword>
<dbReference type="Proteomes" id="UP000499080">
    <property type="component" value="Unassembled WGS sequence"/>
</dbReference>
<gene>
    <name evidence="4" type="ORF">AVEN_77774_1</name>
</gene>
<evidence type="ECO:0000313" key="5">
    <source>
        <dbReference type="Proteomes" id="UP000499080"/>
    </source>
</evidence>
<accession>A0A4Y2KC33</accession>
<evidence type="ECO:0000256" key="3">
    <source>
        <dbReference type="SAM" id="Phobius"/>
    </source>
</evidence>
<evidence type="ECO:0000256" key="1">
    <source>
        <dbReference type="SAM" id="Coils"/>
    </source>
</evidence>
<protein>
    <submittedName>
        <fullName evidence="4">Uncharacterized protein</fullName>
    </submittedName>
</protein>
<keyword evidence="1" id="KW-0175">Coiled coil</keyword>
<evidence type="ECO:0000256" key="2">
    <source>
        <dbReference type="SAM" id="MobiDB-lite"/>
    </source>
</evidence>
<dbReference type="AlphaFoldDB" id="A0A4Y2KC33"/>
<keyword evidence="3" id="KW-0812">Transmembrane</keyword>
<reference evidence="4 5" key="1">
    <citation type="journal article" date="2019" name="Sci. Rep.">
        <title>Orb-weaving spider Araneus ventricosus genome elucidates the spidroin gene catalogue.</title>
        <authorList>
            <person name="Kono N."/>
            <person name="Nakamura H."/>
            <person name="Ohtoshi R."/>
            <person name="Moran D.A.P."/>
            <person name="Shinohara A."/>
            <person name="Yoshida Y."/>
            <person name="Fujiwara M."/>
            <person name="Mori M."/>
            <person name="Tomita M."/>
            <person name="Arakawa K."/>
        </authorList>
    </citation>
    <scope>NUCLEOTIDE SEQUENCE [LARGE SCALE GENOMIC DNA]</scope>
</reference>
<feature type="transmembrane region" description="Helical" evidence="3">
    <location>
        <begin position="29"/>
        <end position="54"/>
    </location>
</feature>
<name>A0A4Y2KC33_ARAVE</name>
<comment type="caution">
    <text evidence="4">The sequence shown here is derived from an EMBL/GenBank/DDBJ whole genome shotgun (WGS) entry which is preliminary data.</text>
</comment>
<evidence type="ECO:0000313" key="4">
    <source>
        <dbReference type="EMBL" id="GBM98912.1"/>
    </source>
</evidence>
<keyword evidence="5" id="KW-1185">Reference proteome</keyword>
<feature type="region of interest" description="Disordered" evidence="2">
    <location>
        <begin position="92"/>
        <end position="129"/>
    </location>
</feature>
<organism evidence="4 5">
    <name type="scientific">Araneus ventricosus</name>
    <name type="common">Orbweaver spider</name>
    <name type="synonym">Epeira ventricosa</name>
    <dbReference type="NCBI Taxonomy" id="182803"/>
    <lineage>
        <taxon>Eukaryota</taxon>
        <taxon>Metazoa</taxon>
        <taxon>Ecdysozoa</taxon>
        <taxon>Arthropoda</taxon>
        <taxon>Chelicerata</taxon>
        <taxon>Arachnida</taxon>
        <taxon>Araneae</taxon>
        <taxon>Araneomorphae</taxon>
        <taxon>Entelegynae</taxon>
        <taxon>Araneoidea</taxon>
        <taxon>Araneidae</taxon>
        <taxon>Araneus</taxon>
    </lineage>
</organism>
<keyword evidence="3" id="KW-0472">Membrane</keyword>